<evidence type="ECO:0000313" key="3">
    <source>
        <dbReference type="Proteomes" id="UP000830167"/>
    </source>
</evidence>
<protein>
    <recommendedName>
        <fullName evidence="1">Peptidase MA-like domain-containing protein</fullName>
    </recommendedName>
</protein>
<reference evidence="2" key="1">
    <citation type="submission" date="2021-12" db="EMBL/GenBank/DDBJ databases">
        <title>Alicyclobacillaceae gen. nov., sp. nov., isolated from chalcocite enrichment system.</title>
        <authorList>
            <person name="Jiang Z."/>
        </authorList>
    </citation>
    <scope>NUCLEOTIDE SEQUENCE</scope>
    <source>
        <strain evidence="2">MYW30-H2</strain>
    </source>
</reference>
<gene>
    <name evidence="2" type="ORF">LSG31_03465</name>
</gene>
<proteinExistence type="predicted"/>
<organism evidence="2 3">
    <name type="scientific">Fodinisporobacter ferrooxydans</name>
    <dbReference type="NCBI Taxonomy" id="2901836"/>
    <lineage>
        <taxon>Bacteria</taxon>
        <taxon>Bacillati</taxon>
        <taxon>Bacillota</taxon>
        <taxon>Bacilli</taxon>
        <taxon>Bacillales</taxon>
        <taxon>Alicyclobacillaceae</taxon>
        <taxon>Fodinisporobacter</taxon>
    </lineage>
</organism>
<evidence type="ECO:0000259" key="1">
    <source>
        <dbReference type="Pfam" id="PF13485"/>
    </source>
</evidence>
<dbReference type="InterPro" id="IPR039568">
    <property type="entry name" value="Peptidase_MA-like_dom"/>
</dbReference>
<dbReference type="Pfam" id="PF13485">
    <property type="entry name" value="Peptidase_MA_2"/>
    <property type="match status" value="1"/>
</dbReference>
<dbReference type="Proteomes" id="UP000830167">
    <property type="component" value="Chromosome"/>
</dbReference>
<dbReference type="EMBL" id="CP089291">
    <property type="protein sequence ID" value="UOF91328.1"/>
    <property type="molecule type" value="Genomic_DNA"/>
</dbReference>
<keyword evidence="3" id="KW-1185">Reference proteome</keyword>
<sequence>MKRLLTFFLLLGLIAYIGFPAIERNSLNHPVSEKKNPFVGIQQAWNNQFLPGIQQLASQLQIPLQNLQFSQLMQQISQDVQMLPGVQNANQNVPVDQRLQVKAGDSNVSVRTVADVQKEINQYSIPTLEKSVTNPFQTNVEIVLFSQPATYRHALISAGVDVKNAHLMMQETGGVAFGNTVFIPLYQTNSQVEMVNILTHELTHVSIQQLGIANQLPIWLNEGLAWQEGFNAEQLADPFEVRMQQKEIAQSIRTAYQENRLLPLSADEQDILHANYNVEYQDYLAVTYLEQRFGSAKFDQFLNRLHQSKWEALLHSDPTNSYKQTYQTFESVFGVSFQMFEKDFLQNLTK</sequence>
<feature type="domain" description="Peptidase MA-like" evidence="1">
    <location>
        <begin position="161"/>
        <end position="307"/>
    </location>
</feature>
<evidence type="ECO:0000313" key="2">
    <source>
        <dbReference type="EMBL" id="UOF91328.1"/>
    </source>
</evidence>
<dbReference type="RefSeq" id="WP_347438019.1">
    <property type="nucleotide sequence ID" value="NZ_CP089291.1"/>
</dbReference>
<name>A0ABY4CLM8_9BACL</name>
<accession>A0ABY4CLM8</accession>